<protein>
    <recommendedName>
        <fullName evidence="6">RING-type domain-containing protein</fullName>
    </recommendedName>
</protein>
<evidence type="ECO:0000256" key="3">
    <source>
        <dbReference type="ARBA" id="ARBA00022833"/>
    </source>
</evidence>
<name>A0A5J4W8T1_9EUKA</name>
<evidence type="ECO:0000256" key="2">
    <source>
        <dbReference type="ARBA" id="ARBA00022771"/>
    </source>
</evidence>
<organism evidence="7 8">
    <name type="scientific">Streblomastix strix</name>
    <dbReference type="NCBI Taxonomy" id="222440"/>
    <lineage>
        <taxon>Eukaryota</taxon>
        <taxon>Metamonada</taxon>
        <taxon>Preaxostyla</taxon>
        <taxon>Oxymonadida</taxon>
        <taxon>Streblomastigidae</taxon>
        <taxon>Streblomastix</taxon>
    </lineage>
</organism>
<dbReference type="InterPro" id="IPR048962">
    <property type="entry name" value="ARIH1-like_UBL"/>
</dbReference>
<dbReference type="SUPFAM" id="SSF57850">
    <property type="entry name" value="RING/U-box"/>
    <property type="match status" value="1"/>
</dbReference>
<feature type="domain" description="RING-type" evidence="6">
    <location>
        <begin position="128"/>
        <end position="174"/>
    </location>
</feature>
<comment type="caution">
    <text evidence="7">The sequence shown here is derived from an EMBL/GenBank/DDBJ whole genome shotgun (WGS) entry which is preliminary data.</text>
</comment>
<gene>
    <name evidence="7" type="ORF">EZS28_013157</name>
</gene>
<dbReference type="InterPro" id="IPR018957">
    <property type="entry name" value="Znf_C3HC4_RING-type"/>
</dbReference>
<evidence type="ECO:0000313" key="8">
    <source>
        <dbReference type="Proteomes" id="UP000324800"/>
    </source>
</evidence>
<evidence type="ECO:0000256" key="4">
    <source>
        <dbReference type="PROSITE-ProRule" id="PRU00175"/>
    </source>
</evidence>
<feature type="region of interest" description="Disordered" evidence="5">
    <location>
        <begin position="1"/>
        <end position="27"/>
    </location>
</feature>
<dbReference type="PROSITE" id="PS00518">
    <property type="entry name" value="ZF_RING_1"/>
    <property type="match status" value="1"/>
</dbReference>
<dbReference type="AlphaFoldDB" id="A0A5J4W8T1"/>
<evidence type="ECO:0000256" key="5">
    <source>
        <dbReference type="SAM" id="MobiDB-lite"/>
    </source>
</evidence>
<keyword evidence="2 4" id="KW-0863">Zinc-finger</keyword>
<accession>A0A5J4W8T1</accession>
<dbReference type="Pfam" id="PF21235">
    <property type="entry name" value="UBA_ARI1"/>
    <property type="match status" value="1"/>
</dbReference>
<dbReference type="GO" id="GO:0008270">
    <property type="term" value="F:zinc ion binding"/>
    <property type="evidence" value="ECO:0007669"/>
    <property type="project" value="UniProtKB-KW"/>
</dbReference>
<dbReference type="EMBL" id="SNRW01002918">
    <property type="protein sequence ID" value="KAA6391318.1"/>
    <property type="molecule type" value="Genomic_DNA"/>
</dbReference>
<evidence type="ECO:0000313" key="7">
    <source>
        <dbReference type="EMBL" id="KAA6391318.1"/>
    </source>
</evidence>
<evidence type="ECO:0000259" key="6">
    <source>
        <dbReference type="PROSITE" id="PS50089"/>
    </source>
</evidence>
<dbReference type="Proteomes" id="UP000324800">
    <property type="component" value="Unassembled WGS sequence"/>
</dbReference>
<dbReference type="InterPro" id="IPR017907">
    <property type="entry name" value="Znf_RING_CS"/>
</dbReference>
<dbReference type="InterPro" id="IPR001841">
    <property type="entry name" value="Znf_RING"/>
</dbReference>
<dbReference type="OrthoDB" id="10009520at2759"/>
<reference evidence="7 8" key="1">
    <citation type="submission" date="2019-03" db="EMBL/GenBank/DDBJ databases">
        <title>Single cell metagenomics reveals metabolic interactions within the superorganism composed of flagellate Streblomastix strix and complex community of Bacteroidetes bacteria on its surface.</title>
        <authorList>
            <person name="Treitli S.C."/>
            <person name="Kolisko M."/>
            <person name="Husnik F."/>
            <person name="Keeling P."/>
            <person name="Hampl V."/>
        </authorList>
    </citation>
    <scope>NUCLEOTIDE SEQUENCE [LARGE SCALE GENOMIC DNA]</scope>
    <source>
        <strain evidence="7">ST1C</strain>
    </source>
</reference>
<dbReference type="Pfam" id="PF00097">
    <property type="entry name" value="zf-C3HC4"/>
    <property type="match status" value="1"/>
</dbReference>
<dbReference type="InterPro" id="IPR013083">
    <property type="entry name" value="Znf_RING/FYVE/PHD"/>
</dbReference>
<keyword evidence="1" id="KW-0479">Metal-binding</keyword>
<evidence type="ECO:0000256" key="1">
    <source>
        <dbReference type="ARBA" id="ARBA00022723"/>
    </source>
</evidence>
<proteinExistence type="predicted"/>
<feature type="compositionally biased region" description="Acidic residues" evidence="5">
    <location>
        <begin position="1"/>
        <end position="18"/>
    </location>
</feature>
<dbReference type="Gene3D" id="3.30.40.10">
    <property type="entry name" value="Zinc/RING finger domain, C3HC4 (zinc finger)"/>
    <property type="match status" value="1"/>
</dbReference>
<dbReference type="PROSITE" id="PS50089">
    <property type="entry name" value="ZF_RING_2"/>
    <property type="match status" value="1"/>
</dbReference>
<keyword evidence="3" id="KW-0862">Zinc</keyword>
<sequence>MSEEDDDEYEYEEEDEDPQSQGAGRSGQMIQFGESRPVVEFEFIHKDELEAKMNRLVDEFKDICSLAPDQIILLLIYFQWNRDKLEEKFFDKRDDILIKAGIEPSSKVTRKEKENKRTGLRSDQSSKCRICDDDMIPGKSSSLSCGHSFCNDCLRMRLESQLKMGPSCITATCPEQDCNVIFPYSVAKRILHRMIN</sequence>